<dbReference type="EMBL" id="JAIWYP010000019">
    <property type="protein sequence ID" value="KAH3692821.1"/>
    <property type="molecule type" value="Genomic_DNA"/>
</dbReference>
<reference evidence="2" key="2">
    <citation type="submission" date="2020-11" db="EMBL/GenBank/DDBJ databases">
        <authorList>
            <person name="McCartney M.A."/>
            <person name="Auch B."/>
            <person name="Kono T."/>
            <person name="Mallez S."/>
            <person name="Becker A."/>
            <person name="Gohl D.M."/>
            <person name="Silverstein K.A.T."/>
            <person name="Koren S."/>
            <person name="Bechman K.B."/>
            <person name="Herman A."/>
            <person name="Abrahante J.E."/>
            <person name="Garbe J."/>
        </authorList>
    </citation>
    <scope>NUCLEOTIDE SEQUENCE</scope>
    <source>
        <strain evidence="2">Duluth1</strain>
        <tissue evidence="2">Whole animal</tissue>
    </source>
</reference>
<name>A0A9D3Y6L9_DREPO</name>
<feature type="signal peptide" evidence="1">
    <location>
        <begin position="1"/>
        <end position="17"/>
    </location>
</feature>
<sequence>MFTTRALSLSILKVGTASCWSTCLPPGPCLSPFSRKVQQAAGPPVYHHGSVSLHSQGRYSKLLVHLFTTRALSLSILKEGTASCWSTCLPPRLCLSPFSR</sequence>
<dbReference type="AlphaFoldDB" id="A0A9D3Y6L9"/>
<protein>
    <recommendedName>
        <fullName evidence="4">Secreted protein</fullName>
    </recommendedName>
</protein>
<comment type="caution">
    <text evidence="2">The sequence shown here is derived from an EMBL/GenBank/DDBJ whole genome shotgun (WGS) entry which is preliminary data.</text>
</comment>
<evidence type="ECO:0000313" key="2">
    <source>
        <dbReference type="EMBL" id="KAH3692821.1"/>
    </source>
</evidence>
<reference evidence="2" key="1">
    <citation type="journal article" date="2019" name="bioRxiv">
        <title>The Genome of the Zebra Mussel, Dreissena polymorpha: A Resource for Invasive Species Research.</title>
        <authorList>
            <person name="McCartney M.A."/>
            <person name="Auch B."/>
            <person name="Kono T."/>
            <person name="Mallez S."/>
            <person name="Zhang Y."/>
            <person name="Obille A."/>
            <person name="Becker A."/>
            <person name="Abrahante J.E."/>
            <person name="Garbe J."/>
            <person name="Badalamenti J.P."/>
            <person name="Herman A."/>
            <person name="Mangelson H."/>
            <person name="Liachko I."/>
            <person name="Sullivan S."/>
            <person name="Sone E.D."/>
            <person name="Koren S."/>
            <person name="Silverstein K.A.T."/>
            <person name="Beckman K.B."/>
            <person name="Gohl D.M."/>
        </authorList>
    </citation>
    <scope>NUCLEOTIDE SEQUENCE</scope>
    <source>
        <strain evidence="2">Duluth1</strain>
        <tissue evidence="2">Whole animal</tissue>
    </source>
</reference>
<evidence type="ECO:0008006" key="4">
    <source>
        <dbReference type="Google" id="ProtNLM"/>
    </source>
</evidence>
<evidence type="ECO:0000256" key="1">
    <source>
        <dbReference type="SAM" id="SignalP"/>
    </source>
</evidence>
<accession>A0A9D3Y6L9</accession>
<gene>
    <name evidence="2" type="ORF">DPMN_194575</name>
</gene>
<dbReference type="Proteomes" id="UP000828390">
    <property type="component" value="Unassembled WGS sequence"/>
</dbReference>
<proteinExistence type="predicted"/>
<keyword evidence="1" id="KW-0732">Signal</keyword>
<organism evidence="2 3">
    <name type="scientific">Dreissena polymorpha</name>
    <name type="common">Zebra mussel</name>
    <name type="synonym">Mytilus polymorpha</name>
    <dbReference type="NCBI Taxonomy" id="45954"/>
    <lineage>
        <taxon>Eukaryota</taxon>
        <taxon>Metazoa</taxon>
        <taxon>Spiralia</taxon>
        <taxon>Lophotrochozoa</taxon>
        <taxon>Mollusca</taxon>
        <taxon>Bivalvia</taxon>
        <taxon>Autobranchia</taxon>
        <taxon>Heteroconchia</taxon>
        <taxon>Euheterodonta</taxon>
        <taxon>Imparidentia</taxon>
        <taxon>Neoheterodontei</taxon>
        <taxon>Myida</taxon>
        <taxon>Dreissenoidea</taxon>
        <taxon>Dreissenidae</taxon>
        <taxon>Dreissena</taxon>
    </lineage>
</organism>
<keyword evidence="3" id="KW-1185">Reference proteome</keyword>
<feature type="chain" id="PRO_5038867312" description="Secreted protein" evidence="1">
    <location>
        <begin position="18"/>
        <end position="100"/>
    </location>
</feature>
<evidence type="ECO:0000313" key="3">
    <source>
        <dbReference type="Proteomes" id="UP000828390"/>
    </source>
</evidence>